<name>A0A7W8FFB2_9BACT</name>
<keyword evidence="4 5" id="KW-0694">RNA-binding</keyword>
<comment type="caution">
    <text evidence="5">Lacks conserved residue(s) required for the propagation of feature annotation.</text>
</comment>
<feature type="active site" description="Nucleophile" evidence="5">
    <location>
        <position position="250"/>
    </location>
</feature>
<gene>
    <name evidence="8" type="ORF">HNQ38_002735</name>
</gene>
<proteinExistence type="inferred from homology"/>
<keyword evidence="9" id="KW-1185">Reference proteome</keyword>
<dbReference type="InterPro" id="IPR001678">
    <property type="entry name" value="MeTrfase_RsmB-F_NOP2_dom"/>
</dbReference>
<evidence type="ECO:0000256" key="1">
    <source>
        <dbReference type="ARBA" id="ARBA00022603"/>
    </source>
</evidence>
<dbReference type="PANTHER" id="PTHR22807:SF30">
    <property type="entry name" value="28S RRNA (CYTOSINE(4447)-C(5))-METHYLTRANSFERASE-RELATED"/>
    <property type="match status" value="1"/>
</dbReference>
<dbReference type="InterPro" id="IPR029063">
    <property type="entry name" value="SAM-dependent_MTases_sf"/>
</dbReference>
<dbReference type="GO" id="GO:0008173">
    <property type="term" value="F:RNA methyltransferase activity"/>
    <property type="evidence" value="ECO:0007669"/>
    <property type="project" value="InterPro"/>
</dbReference>
<evidence type="ECO:0000256" key="5">
    <source>
        <dbReference type="PROSITE-ProRule" id="PRU01023"/>
    </source>
</evidence>
<feature type="binding site" evidence="5">
    <location>
        <position position="197"/>
    </location>
    <ligand>
        <name>S-adenosyl-L-methionine</name>
        <dbReference type="ChEBI" id="CHEBI:59789"/>
    </ligand>
</feature>
<comment type="similarity">
    <text evidence="5">Belongs to the class I-like SAM-binding methyltransferase superfamily. RsmB/NOP family.</text>
</comment>
<evidence type="ECO:0000256" key="2">
    <source>
        <dbReference type="ARBA" id="ARBA00022679"/>
    </source>
</evidence>
<evidence type="ECO:0000313" key="8">
    <source>
        <dbReference type="EMBL" id="MBB5144619.1"/>
    </source>
</evidence>
<protein>
    <submittedName>
        <fullName evidence="8">16S rRNA (Cytosine1407-C5)-methyltransferase</fullName>
        <ecNumber evidence="8">2.1.1.178</ecNumber>
    </submittedName>
</protein>
<dbReference type="EMBL" id="JACHGO010000009">
    <property type="protein sequence ID" value="MBB5144619.1"/>
    <property type="molecule type" value="Genomic_DNA"/>
</dbReference>
<evidence type="ECO:0000256" key="3">
    <source>
        <dbReference type="ARBA" id="ARBA00022691"/>
    </source>
</evidence>
<evidence type="ECO:0000259" key="7">
    <source>
        <dbReference type="PROSITE" id="PS51686"/>
    </source>
</evidence>
<evidence type="ECO:0000256" key="6">
    <source>
        <dbReference type="SAM" id="MobiDB-lite"/>
    </source>
</evidence>
<evidence type="ECO:0000313" key="9">
    <source>
        <dbReference type="Proteomes" id="UP000539075"/>
    </source>
</evidence>
<reference evidence="8 9" key="1">
    <citation type="submission" date="2020-08" db="EMBL/GenBank/DDBJ databases">
        <title>Genomic Encyclopedia of Type Strains, Phase IV (KMG-IV): sequencing the most valuable type-strain genomes for metagenomic binning, comparative biology and taxonomic classification.</title>
        <authorList>
            <person name="Goeker M."/>
        </authorList>
    </citation>
    <scope>NUCLEOTIDE SEQUENCE [LARGE SCALE GENOMIC DNA]</scope>
    <source>
        <strain evidence="8 9">DSM 11275</strain>
    </source>
</reference>
<dbReference type="PRINTS" id="PR02008">
    <property type="entry name" value="RCMTFAMILY"/>
</dbReference>
<dbReference type="PANTHER" id="PTHR22807">
    <property type="entry name" value="NOP2 YEAST -RELATED NOL1/NOP2/FMU SUN DOMAIN-CONTAINING"/>
    <property type="match status" value="1"/>
</dbReference>
<sequence>MSHGRTIRAVGAPRNIWKRASAWNIRQKALAARTACPYYAAMSKPATRSFRIVCEEAHTTAVEALLRAQGYEFEPEPFSPLCRRLLAEPRPLGSSLAAFFGYIYIQDRSSMLPPVALAPAAGASVLDMCASPGSKTGFLAQLVGRTGFVLGNEPSPTRLGTLRANLHQCNLIQAGTCSYSGDALPLRPGSWDTILLDPPCSGWGTAEKHPQVLKLWQGDKLDSLTSLQQRLLRHAANLLAPGGRLVYSTCTTNVAENEDQVRFAEEELGLVRDHLAPIPGFVWEELPGGEGTLRVDGARSQAQGFYVARLRKPGNAPESALPCGPDAAPTDEFGSANEFSTGSAPETAFSESPRFGRKKAARPPRQTLGQALPPDCLAGPTCDPAQLPPGQAVLYGEHVRFIPVQAAALLPQECVWQGALLGKLGGGRLDAAPRLRALMSGKPDAASSLVLEDLNEISALLTGQSRQTGLQGREAALWWRDLPLGRLSLKQGRAVAGFR</sequence>
<accession>A0A7W8FFB2</accession>
<feature type="region of interest" description="Disordered" evidence="6">
    <location>
        <begin position="337"/>
        <end position="367"/>
    </location>
</feature>
<feature type="binding site" evidence="5">
    <location>
        <position position="153"/>
    </location>
    <ligand>
        <name>S-adenosyl-L-methionine</name>
        <dbReference type="ChEBI" id="CHEBI:59789"/>
    </ligand>
</feature>
<dbReference type="PROSITE" id="PS51686">
    <property type="entry name" value="SAM_MT_RSMB_NOP"/>
    <property type="match status" value="1"/>
</dbReference>
<organism evidence="8 9">
    <name type="scientific">Desulfovibrio intestinalis</name>
    <dbReference type="NCBI Taxonomy" id="58621"/>
    <lineage>
        <taxon>Bacteria</taxon>
        <taxon>Pseudomonadati</taxon>
        <taxon>Thermodesulfobacteriota</taxon>
        <taxon>Desulfovibrionia</taxon>
        <taxon>Desulfovibrionales</taxon>
        <taxon>Desulfovibrionaceae</taxon>
        <taxon>Desulfovibrio</taxon>
    </lineage>
</organism>
<dbReference type="EC" id="2.1.1.178" evidence="8"/>
<comment type="caution">
    <text evidence="8">The sequence shown here is derived from an EMBL/GenBank/DDBJ whole genome shotgun (WGS) entry which is preliminary data.</text>
</comment>
<dbReference type="AlphaFoldDB" id="A0A7W8FFB2"/>
<dbReference type="Proteomes" id="UP000539075">
    <property type="component" value="Unassembled WGS sequence"/>
</dbReference>
<feature type="domain" description="SAM-dependent MTase RsmB/NOP-type" evidence="7">
    <location>
        <begin position="38"/>
        <end position="313"/>
    </location>
</feature>
<dbReference type="GO" id="GO:0003723">
    <property type="term" value="F:RNA binding"/>
    <property type="evidence" value="ECO:0007669"/>
    <property type="project" value="UniProtKB-UniRule"/>
</dbReference>
<keyword evidence="1 5" id="KW-0489">Methyltransferase</keyword>
<dbReference type="Pfam" id="PF01189">
    <property type="entry name" value="Methyltr_RsmB-F"/>
    <property type="match status" value="1"/>
</dbReference>
<dbReference type="InterPro" id="IPR049560">
    <property type="entry name" value="MeTrfase_RsmB-F_NOP2_cat"/>
</dbReference>
<dbReference type="GO" id="GO:0001510">
    <property type="term" value="P:RNA methylation"/>
    <property type="evidence" value="ECO:0007669"/>
    <property type="project" value="InterPro"/>
</dbReference>
<keyword evidence="2 5" id="KW-0808">Transferase</keyword>
<evidence type="ECO:0000256" key="4">
    <source>
        <dbReference type="ARBA" id="ARBA00022884"/>
    </source>
</evidence>
<dbReference type="CDD" id="cd02440">
    <property type="entry name" value="AdoMet_MTases"/>
    <property type="match status" value="1"/>
</dbReference>
<dbReference type="SUPFAM" id="SSF53335">
    <property type="entry name" value="S-adenosyl-L-methionine-dependent methyltransferases"/>
    <property type="match status" value="1"/>
</dbReference>
<dbReference type="InterPro" id="IPR023267">
    <property type="entry name" value="RCMT"/>
</dbReference>
<keyword evidence="3 5" id="KW-0949">S-adenosyl-L-methionine</keyword>
<dbReference type="Gene3D" id="3.40.50.150">
    <property type="entry name" value="Vaccinia Virus protein VP39"/>
    <property type="match status" value="1"/>
</dbReference>